<name>A0A850PSG5_9MYCO</name>
<organism evidence="3 4">
    <name type="scientific">Mycolicibacterium hippocampi</name>
    <dbReference type="NCBI Taxonomy" id="659824"/>
    <lineage>
        <taxon>Bacteria</taxon>
        <taxon>Bacillati</taxon>
        <taxon>Actinomycetota</taxon>
        <taxon>Actinomycetes</taxon>
        <taxon>Mycobacteriales</taxon>
        <taxon>Mycobacteriaceae</taxon>
        <taxon>Mycolicibacterium</taxon>
    </lineage>
</organism>
<feature type="chain" id="PRO_5032584653" evidence="2">
    <location>
        <begin position="30"/>
        <end position="82"/>
    </location>
</feature>
<evidence type="ECO:0000256" key="1">
    <source>
        <dbReference type="SAM" id="MobiDB-lite"/>
    </source>
</evidence>
<dbReference type="Proteomes" id="UP000570517">
    <property type="component" value="Unassembled WGS sequence"/>
</dbReference>
<comment type="caution">
    <text evidence="3">The sequence shown here is derived from an EMBL/GenBank/DDBJ whole genome shotgun (WGS) entry which is preliminary data.</text>
</comment>
<keyword evidence="2" id="KW-0732">Signal</keyword>
<proteinExistence type="predicted"/>
<dbReference type="RefSeq" id="WP_178359382.1">
    <property type="nucleotide sequence ID" value="NZ_JABFYL010000029.1"/>
</dbReference>
<evidence type="ECO:0000313" key="3">
    <source>
        <dbReference type="EMBL" id="NVN51040.1"/>
    </source>
</evidence>
<evidence type="ECO:0000256" key="2">
    <source>
        <dbReference type="SAM" id="SignalP"/>
    </source>
</evidence>
<dbReference type="AlphaFoldDB" id="A0A850PSG5"/>
<keyword evidence="4" id="KW-1185">Reference proteome</keyword>
<accession>A0A850PSG5</accession>
<feature type="signal peptide" evidence="2">
    <location>
        <begin position="1"/>
        <end position="29"/>
    </location>
</feature>
<feature type="region of interest" description="Disordered" evidence="1">
    <location>
        <begin position="63"/>
        <end position="82"/>
    </location>
</feature>
<sequence>MTRPPVWKVVTVGAAMTGLGLVGAGAAGAATPAAPPAVHSGVAAPTFDWVLDSPDEFVTAMDDSWDDTWDNSWDDSWDDTWD</sequence>
<reference evidence="3 4" key="1">
    <citation type="submission" date="2020-05" db="EMBL/GenBank/DDBJ databases">
        <title>Draft genome sequence of Mycobacterium hippocampi DL, isolated from European seabass, Dicentrarchus labrax, reared in fish farms.</title>
        <authorList>
            <person name="Stathopoulou P."/>
            <person name="Asimakis E."/>
            <person name="Tzokas K."/>
            <person name="Batargias C."/>
            <person name="Tsiamis G."/>
        </authorList>
    </citation>
    <scope>NUCLEOTIDE SEQUENCE [LARGE SCALE GENOMIC DNA]</scope>
    <source>
        <strain evidence="3 4">DL</strain>
    </source>
</reference>
<gene>
    <name evidence="3" type="ORF">HLY00_2546</name>
</gene>
<protein>
    <submittedName>
        <fullName evidence="3">Uncharacterized protein</fullName>
    </submittedName>
</protein>
<dbReference type="EMBL" id="JABFYL010000029">
    <property type="protein sequence ID" value="NVN51040.1"/>
    <property type="molecule type" value="Genomic_DNA"/>
</dbReference>
<evidence type="ECO:0000313" key="4">
    <source>
        <dbReference type="Proteomes" id="UP000570517"/>
    </source>
</evidence>